<protein>
    <submittedName>
        <fullName evidence="3">Translation initiation factor IF-2-like</fullName>
    </submittedName>
</protein>
<gene>
    <name evidence="3" type="primary">LOC128312872</name>
</gene>
<dbReference type="GeneID" id="128312872"/>
<organism evidence="2 3">
    <name type="scientific">Acinonyx jubatus</name>
    <name type="common">Cheetah</name>
    <dbReference type="NCBI Taxonomy" id="32536"/>
    <lineage>
        <taxon>Eukaryota</taxon>
        <taxon>Metazoa</taxon>
        <taxon>Chordata</taxon>
        <taxon>Craniata</taxon>
        <taxon>Vertebrata</taxon>
        <taxon>Euteleostomi</taxon>
        <taxon>Mammalia</taxon>
        <taxon>Eutheria</taxon>
        <taxon>Laurasiatheria</taxon>
        <taxon>Carnivora</taxon>
        <taxon>Feliformia</taxon>
        <taxon>Felidae</taxon>
        <taxon>Felinae</taxon>
        <taxon>Acinonyx</taxon>
    </lineage>
</organism>
<reference evidence="3" key="1">
    <citation type="submission" date="2025-08" db="UniProtKB">
        <authorList>
            <consortium name="RefSeq"/>
        </authorList>
    </citation>
    <scope>IDENTIFICATION</scope>
    <source>
        <tissue evidence="3">Blood</tissue>
    </source>
</reference>
<evidence type="ECO:0000256" key="1">
    <source>
        <dbReference type="SAM" id="MobiDB-lite"/>
    </source>
</evidence>
<feature type="region of interest" description="Disordered" evidence="1">
    <location>
        <begin position="214"/>
        <end position="264"/>
    </location>
</feature>
<feature type="region of interest" description="Disordered" evidence="1">
    <location>
        <begin position="25"/>
        <end position="200"/>
    </location>
</feature>
<evidence type="ECO:0000313" key="3">
    <source>
        <dbReference type="RefSeq" id="XP_053064408.1"/>
    </source>
</evidence>
<dbReference type="RefSeq" id="XP_053064408.1">
    <property type="nucleotide sequence ID" value="XM_053208433.1"/>
</dbReference>
<name>A0ABM3NYA8_ACIJB</name>
<proteinExistence type="predicted"/>
<sequence>MREHILSFLDKEAGMESLLAGNHFPRSISGEQQSRSCGCKEPRPPPFPPGQDAFLQALHSWRPVPTDRRRRHHGQEPRSQAPATGAPVGRRVRRPPGSALRLRLGGATRGRSRRPGRPPPDRAALGAPHGPQTPTAGNCSPRAGSCGRGPGPASRPPPPRTTESRGGPGANAASPRGLRRPGPADDPLPPTERRPALTGCSLTRAMVAVAILRPSRPPRAPHAPAPSAVSRDLGASGCARRRREVSRQKAPSPSTREDRGMSFRCGEGPLRAGGRGGAGTVWAGPAARTSFPVASHILSFAALTLRRRRAVQAQCVC</sequence>
<accession>A0ABM3NYA8</accession>
<feature type="compositionally biased region" description="Low complexity" evidence="1">
    <location>
        <begin position="95"/>
        <end position="106"/>
    </location>
</feature>
<feature type="compositionally biased region" description="Pro residues" evidence="1">
    <location>
        <begin position="215"/>
        <end position="224"/>
    </location>
</feature>
<evidence type="ECO:0000313" key="2">
    <source>
        <dbReference type="Proteomes" id="UP001652583"/>
    </source>
</evidence>
<keyword evidence="2" id="KW-1185">Reference proteome</keyword>
<dbReference type="Proteomes" id="UP001652583">
    <property type="component" value="Chromosome F2"/>
</dbReference>